<dbReference type="Gene3D" id="2.160.10.10">
    <property type="entry name" value="Hexapeptide repeat proteins"/>
    <property type="match status" value="1"/>
</dbReference>
<dbReference type="AlphaFoldDB" id="A0A1W6BWR3"/>
<dbReference type="NCBIfam" id="TIGR01172">
    <property type="entry name" value="cysE"/>
    <property type="match status" value="1"/>
</dbReference>
<dbReference type="EMBL" id="CP020867">
    <property type="protein sequence ID" value="ARJ56515.1"/>
    <property type="molecule type" value="Genomic_DNA"/>
</dbReference>
<dbReference type="InterPro" id="IPR042122">
    <property type="entry name" value="Ser_AcTrfase_N_sf"/>
</dbReference>
<dbReference type="InterPro" id="IPR045304">
    <property type="entry name" value="LbH_SAT"/>
</dbReference>
<comment type="catalytic activity">
    <reaction evidence="6 7">
        <text>L-serine + acetyl-CoA = O-acetyl-L-serine + CoA</text>
        <dbReference type="Rhea" id="RHEA:24560"/>
        <dbReference type="ChEBI" id="CHEBI:33384"/>
        <dbReference type="ChEBI" id="CHEBI:57287"/>
        <dbReference type="ChEBI" id="CHEBI:57288"/>
        <dbReference type="ChEBI" id="CHEBI:58340"/>
        <dbReference type="EC" id="2.3.1.30"/>
    </reaction>
</comment>
<dbReference type="Gene3D" id="1.10.3130.10">
    <property type="entry name" value="serine acetyltransferase, domain 1"/>
    <property type="match status" value="1"/>
</dbReference>
<dbReference type="PANTHER" id="PTHR42811">
    <property type="entry name" value="SERINE ACETYLTRANSFERASE"/>
    <property type="match status" value="1"/>
</dbReference>
<dbReference type="NCBIfam" id="NF041874">
    <property type="entry name" value="EPS_EpsC"/>
    <property type="match status" value="1"/>
</dbReference>
<proteinExistence type="inferred from homology"/>
<evidence type="ECO:0000256" key="4">
    <source>
        <dbReference type="ARBA" id="ARBA00022737"/>
    </source>
</evidence>
<comment type="similarity">
    <text evidence="1 7">Belongs to the transferase hexapeptide repeat family.</text>
</comment>
<evidence type="ECO:0000256" key="7">
    <source>
        <dbReference type="PIRNR" id="PIRNR000441"/>
    </source>
</evidence>
<keyword evidence="3 7" id="KW-0808">Transferase</keyword>
<evidence type="ECO:0000256" key="2">
    <source>
        <dbReference type="ARBA" id="ARBA00022605"/>
    </source>
</evidence>
<dbReference type="RefSeq" id="WP_027306447.1">
    <property type="nucleotide sequence ID" value="NZ_CP020867.1"/>
</dbReference>
<evidence type="ECO:0000256" key="1">
    <source>
        <dbReference type="ARBA" id="ARBA00007274"/>
    </source>
</evidence>
<evidence type="ECO:0000313" key="8">
    <source>
        <dbReference type="EMBL" id="ARJ56515.1"/>
    </source>
</evidence>
<keyword evidence="4" id="KW-0677">Repeat</keyword>
<evidence type="ECO:0000256" key="6">
    <source>
        <dbReference type="ARBA" id="ARBA00049486"/>
    </source>
</evidence>
<evidence type="ECO:0000256" key="5">
    <source>
        <dbReference type="ARBA" id="ARBA00023315"/>
    </source>
</evidence>
<protein>
    <recommendedName>
        <fullName evidence="7">Serine acetyltransferase</fullName>
        <ecNumber evidence="7">2.3.1.30</ecNumber>
    </recommendedName>
</protein>
<dbReference type="STRING" id="1121267.CCUN_0905"/>
<keyword evidence="2" id="KW-0028">Amino-acid biosynthesis</keyword>
<reference evidence="8 9" key="1">
    <citation type="submission" date="2017-04" db="EMBL/GenBank/DDBJ databases">
        <title>Complete genome sequence of the Campylobacter cuniculorum type strain LMG24588.</title>
        <authorList>
            <person name="Miller W.G."/>
            <person name="Yee E."/>
            <person name="Revez J."/>
            <person name="Bono J.L."/>
            <person name="Rossi M."/>
        </authorList>
    </citation>
    <scope>NUCLEOTIDE SEQUENCE [LARGE SCALE GENOMIC DNA]</scope>
    <source>
        <strain evidence="8 9">LMG 24588</strain>
    </source>
</reference>
<dbReference type="KEGG" id="ccun:CCUN_0905"/>
<sequence>MGLWSIIKEDFIQPKIQDPAFSSRIELFFNYPGVWAIVNYRFAHLLYQKKFKALARIISGISQFLTGVDLHPEAKIGRRVFLDHANGIVIGQTTIIEDDVLIYQGVTLGGTSLERGVKRHPTIKKGVIIGAGAKILGNITIGENAKIGSNAVVVKDVGAGLTAVGIPAYIIEHKKQEKSRAIDEFCENKLDKLENEILELKRKFKI</sequence>
<dbReference type="Pfam" id="PF00132">
    <property type="entry name" value="Hexapep"/>
    <property type="match status" value="1"/>
</dbReference>
<dbReference type="InterPro" id="IPR053376">
    <property type="entry name" value="Serine_acetyltransferase"/>
</dbReference>
<name>A0A1W6BWR3_9BACT</name>
<dbReference type="InterPro" id="IPR011004">
    <property type="entry name" value="Trimer_LpxA-like_sf"/>
</dbReference>
<evidence type="ECO:0000256" key="3">
    <source>
        <dbReference type="ARBA" id="ARBA00022679"/>
    </source>
</evidence>
<dbReference type="OrthoDB" id="9801456at2"/>
<organism evidence="8 9">
    <name type="scientific">Campylobacter cuniculorum DSM 23162 = LMG 24588</name>
    <dbReference type="NCBI Taxonomy" id="1121267"/>
    <lineage>
        <taxon>Bacteria</taxon>
        <taxon>Pseudomonadati</taxon>
        <taxon>Campylobacterota</taxon>
        <taxon>Epsilonproteobacteria</taxon>
        <taxon>Campylobacterales</taxon>
        <taxon>Campylobacteraceae</taxon>
        <taxon>Campylobacter</taxon>
    </lineage>
</organism>
<gene>
    <name evidence="8" type="primary">cysE</name>
    <name evidence="8" type="ORF">CCUN_0905</name>
</gene>
<dbReference type="GO" id="GO:0009001">
    <property type="term" value="F:serine O-acetyltransferase activity"/>
    <property type="evidence" value="ECO:0007669"/>
    <property type="project" value="UniProtKB-EC"/>
</dbReference>
<dbReference type="GO" id="GO:0005737">
    <property type="term" value="C:cytoplasm"/>
    <property type="evidence" value="ECO:0007669"/>
    <property type="project" value="InterPro"/>
</dbReference>
<dbReference type="InterPro" id="IPR001451">
    <property type="entry name" value="Hexapep"/>
</dbReference>
<dbReference type="GO" id="GO:0006535">
    <property type="term" value="P:cysteine biosynthetic process from serine"/>
    <property type="evidence" value="ECO:0007669"/>
    <property type="project" value="InterPro"/>
</dbReference>
<dbReference type="Proteomes" id="UP000192902">
    <property type="component" value="Chromosome"/>
</dbReference>
<dbReference type="PIRSF" id="PIRSF000441">
    <property type="entry name" value="CysE"/>
    <property type="match status" value="1"/>
</dbReference>
<dbReference type="CDD" id="cd03354">
    <property type="entry name" value="LbH_SAT"/>
    <property type="match status" value="1"/>
</dbReference>
<keyword evidence="5 7" id="KW-0012">Acyltransferase</keyword>
<dbReference type="PROSITE" id="PS00101">
    <property type="entry name" value="HEXAPEP_TRANSFERASES"/>
    <property type="match status" value="1"/>
</dbReference>
<dbReference type="EC" id="2.3.1.30" evidence="7"/>
<evidence type="ECO:0000313" key="9">
    <source>
        <dbReference type="Proteomes" id="UP000192902"/>
    </source>
</evidence>
<dbReference type="InterPro" id="IPR005881">
    <property type="entry name" value="Ser_O-AcTrfase"/>
</dbReference>
<accession>A0A1W6BWR3</accession>
<dbReference type="SUPFAM" id="SSF51161">
    <property type="entry name" value="Trimeric LpxA-like enzymes"/>
    <property type="match status" value="1"/>
</dbReference>
<dbReference type="eggNOG" id="COG1045">
    <property type="taxonomic scope" value="Bacteria"/>
</dbReference>
<dbReference type="InterPro" id="IPR018357">
    <property type="entry name" value="Hexapep_transf_CS"/>
</dbReference>
<dbReference type="FunFam" id="2.160.10.10:FF:000007">
    <property type="entry name" value="Serine acetyltransferase"/>
    <property type="match status" value="1"/>
</dbReference>